<protein>
    <recommendedName>
        <fullName evidence="2">DUF4350 domain-containing protein</fullName>
    </recommendedName>
</protein>
<feature type="domain" description="DUF4350" evidence="2">
    <location>
        <begin position="83"/>
        <end position="224"/>
    </location>
</feature>
<feature type="transmembrane region" description="Helical" evidence="1">
    <location>
        <begin position="271"/>
        <end position="289"/>
    </location>
</feature>
<gene>
    <name evidence="3" type="ORF">DIS07_13485</name>
</gene>
<organism evidence="3 4">
    <name type="scientific">Polaribacter aquimarinus</name>
    <dbReference type="NCBI Taxonomy" id="2100726"/>
    <lineage>
        <taxon>Bacteria</taxon>
        <taxon>Pseudomonadati</taxon>
        <taxon>Bacteroidota</taxon>
        <taxon>Flavobacteriia</taxon>
        <taxon>Flavobacteriales</taxon>
        <taxon>Flavobacteriaceae</taxon>
    </lineage>
</organism>
<sequence>MIDFYLFKKYTPLLLLFVLVSCGETDWRENFKEKEKTPFGNYIIYNEGKTLFKNQKITLLKENVYDYLLFDNDAEDSTIVRNYICIKYNQYKHTDDGINELLNFVKKGNNVFLAFNHFKDTLKTRLDFTTNNLDENAITVSSLKKLKGNFYFNHPKIDSSAFHFDRNIRRNYFLQYDDRKTSVLGTIEVGGEKVPNFIKIHHGKGAFYLHTQPVAFTNYFLLNNKESYVENVFSYLPDGNILWDPFIKSSKYSDKKEDNTSIFKFFLAHPTLTWFLFVSLIGLLLFMLFNARRKQRPVPVIEPLKNSTVAFTQTIANLYLKEEDHKNLVDKKISYFLEKVRTNYLLDTSNLNTDFIEKLALKSGNELQRTKYLVNTIITLHKKQECSEEELVVFYKMIKNFFKK</sequence>
<keyword evidence="1" id="KW-0472">Membrane</keyword>
<keyword evidence="1" id="KW-1133">Transmembrane helix</keyword>
<dbReference type="AlphaFoldDB" id="A0A2U2J800"/>
<dbReference type="OrthoDB" id="1111222at2"/>
<comment type="caution">
    <text evidence="3">The sequence shown here is derived from an EMBL/GenBank/DDBJ whole genome shotgun (WGS) entry which is preliminary data.</text>
</comment>
<evidence type="ECO:0000313" key="3">
    <source>
        <dbReference type="EMBL" id="PWG04411.1"/>
    </source>
</evidence>
<evidence type="ECO:0000313" key="4">
    <source>
        <dbReference type="Proteomes" id="UP000245670"/>
    </source>
</evidence>
<accession>A0A2U2J800</accession>
<reference evidence="3 4" key="1">
    <citation type="submission" date="2018-05" db="EMBL/GenBank/DDBJ databases">
        <title>Polaribacter aquimarinus sp. nov., isolated from sediment in a sediment of sea.</title>
        <authorList>
            <person name="Lu D."/>
        </authorList>
    </citation>
    <scope>NUCLEOTIDE SEQUENCE [LARGE SCALE GENOMIC DNA]</scope>
    <source>
        <strain evidence="3 4">ZY113</strain>
    </source>
</reference>
<dbReference type="Pfam" id="PF14258">
    <property type="entry name" value="DUF4350"/>
    <property type="match status" value="1"/>
</dbReference>
<proteinExistence type="predicted"/>
<keyword evidence="4" id="KW-1185">Reference proteome</keyword>
<dbReference type="RefSeq" id="WP_109405781.1">
    <property type="nucleotide sequence ID" value="NZ_QFFG01000006.1"/>
</dbReference>
<evidence type="ECO:0000256" key="1">
    <source>
        <dbReference type="SAM" id="Phobius"/>
    </source>
</evidence>
<keyword evidence="1" id="KW-0812">Transmembrane</keyword>
<dbReference type="Proteomes" id="UP000245670">
    <property type="component" value="Unassembled WGS sequence"/>
</dbReference>
<name>A0A2U2J800_9FLAO</name>
<dbReference type="EMBL" id="QFFG01000006">
    <property type="protein sequence ID" value="PWG04411.1"/>
    <property type="molecule type" value="Genomic_DNA"/>
</dbReference>
<dbReference type="InterPro" id="IPR025646">
    <property type="entry name" value="DUF4350"/>
</dbReference>
<evidence type="ECO:0000259" key="2">
    <source>
        <dbReference type="Pfam" id="PF14258"/>
    </source>
</evidence>